<keyword evidence="1" id="KW-0732">Signal</keyword>
<feature type="chain" id="PRO_5040236461" description="Dirigent protein" evidence="1">
    <location>
        <begin position="30"/>
        <end position="214"/>
    </location>
</feature>
<feature type="signal peptide" evidence="1">
    <location>
        <begin position="1"/>
        <end position="29"/>
    </location>
</feature>
<evidence type="ECO:0000313" key="3">
    <source>
        <dbReference type="Proteomes" id="UP001153069"/>
    </source>
</evidence>
<dbReference type="EMBL" id="CAICTM010000017">
    <property type="protein sequence ID" value="CAB9497283.1"/>
    <property type="molecule type" value="Genomic_DNA"/>
</dbReference>
<dbReference type="AlphaFoldDB" id="A0A9N8D6F7"/>
<protein>
    <recommendedName>
        <fullName evidence="4">Dirigent protein</fullName>
    </recommendedName>
</protein>
<name>A0A9N8D6F7_9STRA</name>
<gene>
    <name evidence="2" type="ORF">SEMRO_17_G012340.1</name>
</gene>
<proteinExistence type="predicted"/>
<evidence type="ECO:0008006" key="4">
    <source>
        <dbReference type="Google" id="ProtNLM"/>
    </source>
</evidence>
<evidence type="ECO:0000313" key="2">
    <source>
        <dbReference type="EMBL" id="CAB9497283.1"/>
    </source>
</evidence>
<keyword evidence="3" id="KW-1185">Reference proteome</keyword>
<sequence>MAGRISAAAFSALTLLVSVALLAVNTVESVHLMDEDGFFLEALNRRRSRRRRQLEDAMNLWSADEPADEPAKQADCKTFQVLLTTNDTAVGLIDGFNSFEDVDFGVIQGGNVLLSNPEDENDKIGSYTVLTTFLSPVNFTDFTVDCYGVGAYQFGIGEQIAFVSPCSGSPFFSITGGQGEYNGATGFVEFMIPDPEGRGFLHDIHVCSSRERMN</sequence>
<accession>A0A9N8D6F7</accession>
<evidence type="ECO:0000256" key="1">
    <source>
        <dbReference type="SAM" id="SignalP"/>
    </source>
</evidence>
<dbReference type="Proteomes" id="UP001153069">
    <property type="component" value="Unassembled WGS sequence"/>
</dbReference>
<reference evidence="2" key="1">
    <citation type="submission" date="2020-06" db="EMBL/GenBank/DDBJ databases">
        <authorList>
            <consortium name="Plant Systems Biology data submission"/>
        </authorList>
    </citation>
    <scope>NUCLEOTIDE SEQUENCE</scope>
    <source>
        <strain evidence="2">D6</strain>
    </source>
</reference>
<organism evidence="2 3">
    <name type="scientific">Seminavis robusta</name>
    <dbReference type="NCBI Taxonomy" id="568900"/>
    <lineage>
        <taxon>Eukaryota</taxon>
        <taxon>Sar</taxon>
        <taxon>Stramenopiles</taxon>
        <taxon>Ochrophyta</taxon>
        <taxon>Bacillariophyta</taxon>
        <taxon>Bacillariophyceae</taxon>
        <taxon>Bacillariophycidae</taxon>
        <taxon>Naviculales</taxon>
        <taxon>Naviculaceae</taxon>
        <taxon>Seminavis</taxon>
    </lineage>
</organism>
<comment type="caution">
    <text evidence="2">The sequence shown here is derived from an EMBL/GenBank/DDBJ whole genome shotgun (WGS) entry which is preliminary data.</text>
</comment>